<feature type="transmembrane region" description="Helical" evidence="1">
    <location>
        <begin position="170"/>
        <end position="192"/>
    </location>
</feature>
<comment type="caution">
    <text evidence="2">The sequence shown here is derived from an EMBL/GenBank/DDBJ whole genome shotgun (WGS) entry which is preliminary data.</text>
</comment>
<dbReference type="EMBL" id="JAFBCY010000002">
    <property type="protein sequence ID" value="MBM7851823.1"/>
    <property type="molecule type" value="Genomic_DNA"/>
</dbReference>
<protein>
    <recommendedName>
        <fullName evidence="6">DUF2157 domain-containing protein</fullName>
    </recommendedName>
</protein>
<sequence>MRPSADDLAAAVAAGVIDQAAADRLRAFLTRDDEGPSPLGAADREDVRFVRGFHDVFMSFGLAALLIGFRLAVMAVIPGSAHAAAFALGASAIWALAEIFARRQRLVLPSIVLALGFVTYVATAATFVFGAFEYAPGTAPDAAPFFAVAGAALAAAIAFRLRFRLPFSSLLIAGGVIGLGLAALETVAPGAVEAHWDGVLLGLGLAVFAVAMRYDLKDPGRVTLAADHAFWLHLLAAPMIVHALLAFAVAKPDAPTGPEAGLVVAIMLALALIALAIDRRALLMSGLIYFGAAIGVLVAQTDIDPGAIFALTLVLLGGFVVTLGAGWRPARRLVLAGVPSAARRALPPVR</sequence>
<dbReference type="EMBL" id="BSFF01000001">
    <property type="protein sequence ID" value="GLK54887.1"/>
    <property type="molecule type" value="Genomic_DNA"/>
</dbReference>
<evidence type="ECO:0000313" key="2">
    <source>
        <dbReference type="EMBL" id="GLK54887.1"/>
    </source>
</evidence>
<evidence type="ECO:0000313" key="5">
    <source>
        <dbReference type="Proteomes" id="UP001143400"/>
    </source>
</evidence>
<feature type="transmembrane region" description="Helical" evidence="1">
    <location>
        <begin position="307"/>
        <end position="327"/>
    </location>
</feature>
<feature type="transmembrane region" description="Helical" evidence="1">
    <location>
        <begin position="282"/>
        <end position="301"/>
    </location>
</feature>
<proteinExistence type="predicted"/>
<reference evidence="3 4" key="2">
    <citation type="submission" date="2021-01" db="EMBL/GenBank/DDBJ databases">
        <title>Genomic Encyclopedia of Type Strains, Phase IV (KMG-IV): sequencing the most valuable type-strain genomes for metagenomic binning, comparative biology and taxonomic classification.</title>
        <authorList>
            <person name="Goeker M."/>
        </authorList>
    </citation>
    <scope>NUCLEOTIDE SEQUENCE [LARGE SCALE GENOMIC DNA]</scope>
    <source>
        <strain evidence="3 4">DSM 6130</strain>
    </source>
</reference>
<reference evidence="2" key="1">
    <citation type="journal article" date="2014" name="Int. J. Syst. Evol. Microbiol.">
        <title>Complete genome sequence of Corynebacterium casei LMG S-19264T (=DSM 44701T), isolated from a smear-ripened cheese.</title>
        <authorList>
            <consortium name="US DOE Joint Genome Institute (JGI-PGF)"/>
            <person name="Walter F."/>
            <person name="Albersmeier A."/>
            <person name="Kalinowski J."/>
            <person name="Ruckert C."/>
        </authorList>
    </citation>
    <scope>NUCLEOTIDE SEQUENCE</scope>
    <source>
        <strain evidence="2">VKM B-1606</strain>
    </source>
</reference>
<keyword evidence="4" id="KW-1185">Reference proteome</keyword>
<dbReference type="AlphaFoldDB" id="A0A9W6IQY0"/>
<feature type="transmembrane region" description="Helical" evidence="1">
    <location>
        <begin position="198"/>
        <end position="216"/>
    </location>
</feature>
<name>A0A9W6IQY0_9HYPH</name>
<dbReference type="Proteomes" id="UP001143400">
    <property type="component" value="Unassembled WGS sequence"/>
</dbReference>
<feature type="transmembrane region" description="Helical" evidence="1">
    <location>
        <begin position="83"/>
        <end position="101"/>
    </location>
</feature>
<evidence type="ECO:0000256" key="1">
    <source>
        <dbReference type="SAM" id="Phobius"/>
    </source>
</evidence>
<feature type="transmembrane region" description="Helical" evidence="1">
    <location>
        <begin position="56"/>
        <end position="77"/>
    </location>
</feature>
<evidence type="ECO:0000313" key="4">
    <source>
        <dbReference type="Proteomes" id="UP000758856"/>
    </source>
</evidence>
<feature type="transmembrane region" description="Helical" evidence="1">
    <location>
        <begin position="260"/>
        <end position="277"/>
    </location>
</feature>
<keyword evidence="1" id="KW-0472">Membrane</keyword>
<dbReference type="Proteomes" id="UP000758856">
    <property type="component" value="Unassembled WGS sequence"/>
</dbReference>
<reference evidence="2" key="3">
    <citation type="submission" date="2023-01" db="EMBL/GenBank/DDBJ databases">
        <authorList>
            <person name="Sun Q."/>
            <person name="Evtushenko L."/>
        </authorList>
    </citation>
    <scope>NUCLEOTIDE SEQUENCE</scope>
    <source>
        <strain evidence="2">VKM B-1606</strain>
    </source>
</reference>
<feature type="transmembrane region" description="Helical" evidence="1">
    <location>
        <begin position="144"/>
        <end position="163"/>
    </location>
</feature>
<dbReference type="RefSeq" id="WP_204950216.1">
    <property type="nucleotide sequence ID" value="NZ_BSFF01000001.1"/>
</dbReference>
<evidence type="ECO:0008006" key="6">
    <source>
        <dbReference type="Google" id="ProtNLM"/>
    </source>
</evidence>
<evidence type="ECO:0000313" key="3">
    <source>
        <dbReference type="EMBL" id="MBM7851823.1"/>
    </source>
</evidence>
<gene>
    <name evidence="2" type="ORF">GCM10008170_09060</name>
    <name evidence="3" type="ORF">JOD31_002048</name>
</gene>
<keyword evidence="1" id="KW-0812">Transmembrane</keyword>
<keyword evidence="1" id="KW-1133">Transmembrane helix</keyword>
<feature type="transmembrane region" description="Helical" evidence="1">
    <location>
        <begin position="108"/>
        <end position="132"/>
    </location>
</feature>
<accession>A0A9W6IQY0</accession>
<organism evidence="2 5">
    <name type="scientific">Methylopila capsulata</name>
    <dbReference type="NCBI Taxonomy" id="61654"/>
    <lineage>
        <taxon>Bacteria</taxon>
        <taxon>Pseudomonadati</taxon>
        <taxon>Pseudomonadota</taxon>
        <taxon>Alphaproteobacteria</taxon>
        <taxon>Hyphomicrobiales</taxon>
        <taxon>Methylopilaceae</taxon>
        <taxon>Methylopila</taxon>
    </lineage>
</organism>
<feature type="transmembrane region" description="Helical" evidence="1">
    <location>
        <begin position="228"/>
        <end position="248"/>
    </location>
</feature>